<reference evidence="3 4" key="1">
    <citation type="journal article" date="2013" name="BMC Genomics">
        <title>Genome sequence and analysis of methylotrophic yeast Hansenula polymorpha DL1.</title>
        <authorList>
            <person name="Ravin N.V."/>
            <person name="Eldarov M.A."/>
            <person name="Kadnikov V.V."/>
            <person name="Beletsky A.V."/>
            <person name="Schneider J."/>
            <person name="Mardanova E.S."/>
            <person name="Smekalova E.M."/>
            <person name="Zvereva M.I."/>
            <person name="Dontsova O.A."/>
            <person name="Mardanov A.V."/>
            <person name="Skryabin K.G."/>
        </authorList>
    </citation>
    <scope>NUCLEOTIDE SEQUENCE [LARGE SCALE GENOMIC DNA]</scope>
    <source>
        <strain evidence="4">ATCC 26012 / BCRC 20466 / JCM 22074 / NRRL Y-7560 / DL-1</strain>
    </source>
</reference>
<dbReference type="Proteomes" id="UP000008673">
    <property type="component" value="Unassembled WGS sequence"/>
</dbReference>
<sequence>MLLLVCLSFFLRISLSATITTTVASADAQKLVFSANAGVLQVFLNDFASRFDDYTSYMNSAGIPFPGSLVQFYMNVEQASTNQAAVTSMLVSDFPMSEFKTYISVFPWYSSLLSAGGDSTIYLTQDVVSKTVAVYEESNRFDLMVVSATTSASATSAASSSAASSKSSSSSSLRSSSSSSLFSSSSLSASSTGSASKLIVPCCGLFLLGILI</sequence>
<dbReference type="RefSeq" id="XP_013937393.1">
    <property type="nucleotide sequence ID" value="XM_014081918.1"/>
</dbReference>
<keyword evidence="2" id="KW-0732">Signal</keyword>
<comment type="caution">
    <text evidence="3">The sequence shown here is derived from an EMBL/GenBank/DDBJ whole genome shotgun (WGS) entry which is preliminary data.</text>
</comment>
<protein>
    <submittedName>
        <fullName evidence="3">Secreted protein</fullName>
    </submittedName>
</protein>
<dbReference type="KEGG" id="opa:HPODL_02292"/>
<accession>W1QK24</accession>
<dbReference type="AlphaFoldDB" id="W1QK24"/>
<evidence type="ECO:0000313" key="4">
    <source>
        <dbReference type="Proteomes" id="UP000008673"/>
    </source>
</evidence>
<gene>
    <name evidence="3" type="ORF">HPODL_02292</name>
</gene>
<organism evidence="3 4">
    <name type="scientific">Ogataea parapolymorpha (strain ATCC 26012 / BCRC 20466 / JCM 22074 / NRRL Y-7560 / DL-1)</name>
    <name type="common">Yeast</name>
    <name type="synonym">Hansenula polymorpha</name>
    <dbReference type="NCBI Taxonomy" id="871575"/>
    <lineage>
        <taxon>Eukaryota</taxon>
        <taxon>Fungi</taxon>
        <taxon>Dikarya</taxon>
        <taxon>Ascomycota</taxon>
        <taxon>Saccharomycotina</taxon>
        <taxon>Pichiomycetes</taxon>
        <taxon>Pichiales</taxon>
        <taxon>Pichiaceae</taxon>
        <taxon>Ogataea</taxon>
    </lineage>
</organism>
<keyword evidence="4" id="KW-1185">Reference proteome</keyword>
<feature type="signal peptide" evidence="2">
    <location>
        <begin position="1"/>
        <end position="16"/>
    </location>
</feature>
<dbReference type="OrthoDB" id="4069604at2759"/>
<dbReference type="OMA" id="AFPWYSS"/>
<dbReference type="eggNOG" id="ENOG502S3Y9">
    <property type="taxonomic scope" value="Eukaryota"/>
</dbReference>
<evidence type="ECO:0000256" key="1">
    <source>
        <dbReference type="SAM" id="MobiDB-lite"/>
    </source>
</evidence>
<dbReference type="GeneID" id="25771746"/>
<feature type="region of interest" description="Disordered" evidence="1">
    <location>
        <begin position="162"/>
        <end position="184"/>
    </location>
</feature>
<dbReference type="Pfam" id="PF00660">
    <property type="entry name" value="SRP1_TIP1"/>
    <property type="match status" value="1"/>
</dbReference>
<dbReference type="HOGENOM" id="CLU_1300042_0_0_1"/>
<name>W1QK24_OGAPD</name>
<proteinExistence type="predicted"/>
<evidence type="ECO:0000313" key="3">
    <source>
        <dbReference type="EMBL" id="ESX02982.1"/>
    </source>
</evidence>
<feature type="chain" id="PRO_5004809227" evidence="2">
    <location>
        <begin position="17"/>
        <end position="212"/>
    </location>
</feature>
<dbReference type="EMBL" id="AEOI02000003">
    <property type="protein sequence ID" value="ESX02982.1"/>
    <property type="molecule type" value="Genomic_DNA"/>
</dbReference>
<evidence type="ECO:0000256" key="2">
    <source>
        <dbReference type="SAM" id="SignalP"/>
    </source>
</evidence>
<dbReference type="InterPro" id="IPR000992">
    <property type="entry name" value="SRP1_TIP1"/>
</dbReference>